<dbReference type="Proteomes" id="UP000265520">
    <property type="component" value="Unassembled WGS sequence"/>
</dbReference>
<feature type="non-terminal residue" evidence="1">
    <location>
        <position position="1"/>
    </location>
</feature>
<dbReference type="EMBL" id="LXQA011048224">
    <property type="protein sequence ID" value="MCI82630.1"/>
    <property type="molecule type" value="Genomic_DNA"/>
</dbReference>
<evidence type="ECO:0000313" key="1">
    <source>
        <dbReference type="EMBL" id="MCI82630.1"/>
    </source>
</evidence>
<proteinExistence type="predicted"/>
<comment type="caution">
    <text evidence="1">The sequence shown here is derived from an EMBL/GenBank/DDBJ whole genome shotgun (WGS) entry which is preliminary data.</text>
</comment>
<evidence type="ECO:0000313" key="2">
    <source>
        <dbReference type="Proteomes" id="UP000265520"/>
    </source>
</evidence>
<accession>A0A392V858</accession>
<organism evidence="1 2">
    <name type="scientific">Trifolium medium</name>
    <dbReference type="NCBI Taxonomy" id="97028"/>
    <lineage>
        <taxon>Eukaryota</taxon>
        <taxon>Viridiplantae</taxon>
        <taxon>Streptophyta</taxon>
        <taxon>Embryophyta</taxon>
        <taxon>Tracheophyta</taxon>
        <taxon>Spermatophyta</taxon>
        <taxon>Magnoliopsida</taxon>
        <taxon>eudicotyledons</taxon>
        <taxon>Gunneridae</taxon>
        <taxon>Pentapetalae</taxon>
        <taxon>rosids</taxon>
        <taxon>fabids</taxon>
        <taxon>Fabales</taxon>
        <taxon>Fabaceae</taxon>
        <taxon>Papilionoideae</taxon>
        <taxon>50 kb inversion clade</taxon>
        <taxon>NPAAA clade</taxon>
        <taxon>Hologalegina</taxon>
        <taxon>IRL clade</taxon>
        <taxon>Trifolieae</taxon>
        <taxon>Trifolium</taxon>
    </lineage>
</organism>
<protein>
    <submittedName>
        <fullName evidence="1">Uncharacterized protein</fullName>
    </submittedName>
</protein>
<reference evidence="1 2" key="1">
    <citation type="journal article" date="2018" name="Front. Plant Sci.">
        <title>Red Clover (Trifolium pratense) and Zigzag Clover (T. medium) - A Picture of Genomic Similarities and Differences.</title>
        <authorList>
            <person name="Dluhosova J."/>
            <person name="Istvanek J."/>
            <person name="Nedelnik J."/>
            <person name="Repkova J."/>
        </authorList>
    </citation>
    <scope>NUCLEOTIDE SEQUENCE [LARGE SCALE GENOMIC DNA]</scope>
    <source>
        <strain evidence="2">cv. 10/8</strain>
        <tissue evidence="1">Leaf</tissue>
    </source>
</reference>
<dbReference type="AlphaFoldDB" id="A0A392V858"/>
<sequence>VSGAARRASMFRAFGFWFLRYAQGSVVRRAGLVRRVDFC</sequence>
<name>A0A392V858_9FABA</name>
<keyword evidence="2" id="KW-1185">Reference proteome</keyword>